<gene>
    <name evidence="10" type="ORF">NSA58_08845</name>
</gene>
<dbReference type="Pfam" id="PF13624">
    <property type="entry name" value="SurA_N_3"/>
    <property type="match status" value="1"/>
</dbReference>
<evidence type="ECO:0000313" key="11">
    <source>
        <dbReference type="Proteomes" id="UP001140817"/>
    </source>
</evidence>
<proteinExistence type="predicted"/>
<feature type="signal peptide" evidence="8">
    <location>
        <begin position="1"/>
        <end position="19"/>
    </location>
</feature>
<dbReference type="PROSITE" id="PS01096">
    <property type="entry name" value="PPIC_PPIASE_1"/>
    <property type="match status" value="1"/>
</dbReference>
<dbReference type="EMBL" id="JANKBY010000087">
    <property type="protein sequence ID" value="MCR1822893.1"/>
    <property type="molecule type" value="Genomic_DNA"/>
</dbReference>
<dbReference type="InterPro" id="IPR046357">
    <property type="entry name" value="PPIase_dom_sf"/>
</dbReference>
<accession>A0A9X2MB37</accession>
<dbReference type="InterPro" id="IPR000297">
    <property type="entry name" value="PPIase_PpiC"/>
</dbReference>
<dbReference type="AlphaFoldDB" id="A0A9X2MB37"/>
<keyword evidence="5 6" id="KW-0413">Isomerase</keyword>
<dbReference type="RefSeq" id="WP_074429514.1">
    <property type="nucleotide sequence ID" value="NZ_JANKBY010000087.1"/>
</dbReference>
<evidence type="ECO:0000256" key="8">
    <source>
        <dbReference type="SAM" id="SignalP"/>
    </source>
</evidence>
<dbReference type="PANTHER" id="PTHR47245:SF1">
    <property type="entry name" value="FOLDASE PROTEIN PRSA"/>
    <property type="match status" value="1"/>
</dbReference>
<evidence type="ECO:0000256" key="5">
    <source>
        <dbReference type="ARBA" id="ARBA00023235"/>
    </source>
</evidence>
<keyword evidence="7" id="KW-0175">Coiled coil</keyword>
<evidence type="ECO:0000256" key="4">
    <source>
        <dbReference type="ARBA" id="ARBA00023110"/>
    </source>
</evidence>
<evidence type="ECO:0000256" key="6">
    <source>
        <dbReference type="PROSITE-ProRule" id="PRU00278"/>
    </source>
</evidence>
<comment type="catalytic activity">
    <reaction evidence="1">
        <text>[protein]-peptidylproline (omega=180) = [protein]-peptidylproline (omega=0)</text>
        <dbReference type="Rhea" id="RHEA:16237"/>
        <dbReference type="Rhea" id="RHEA-COMP:10747"/>
        <dbReference type="Rhea" id="RHEA-COMP:10748"/>
        <dbReference type="ChEBI" id="CHEBI:83833"/>
        <dbReference type="ChEBI" id="CHEBI:83834"/>
        <dbReference type="EC" id="5.2.1.8"/>
    </reaction>
</comment>
<dbReference type="GO" id="GO:0003755">
    <property type="term" value="F:peptidyl-prolyl cis-trans isomerase activity"/>
    <property type="evidence" value="ECO:0007669"/>
    <property type="project" value="UniProtKB-KW"/>
</dbReference>
<dbReference type="PANTHER" id="PTHR47245">
    <property type="entry name" value="PEPTIDYLPROLYL ISOMERASE"/>
    <property type="match status" value="1"/>
</dbReference>
<dbReference type="Pfam" id="PF13616">
    <property type="entry name" value="Rotamase_3"/>
    <property type="match status" value="1"/>
</dbReference>
<dbReference type="SUPFAM" id="SSF54534">
    <property type="entry name" value="FKBP-like"/>
    <property type="match status" value="1"/>
</dbReference>
<dbReference type="InterPro" id="IPR023058">
    <property type="entry name" value="PPIase_PpiC_CS"/>
</dbReference>
<feature type="domain" description="PpiC" evidence="9">
    <location>
        <begin position="163"/>
        <end position="269"/>
    </location>
</feature>
<protein>
    <recommendedName>
        <fullName evidence="2">peptidylprolyl isomerase</fullName>
        <ecNumber evidence="2">5.2.1.8</ecNumber>
    </recommendedName>
</protein>
<dbReference type="Gene3D" id="1.10.4030.10">
    <property type="entry name" value="Porin chaperone SurA, peptide-binding domain"/>
    <property type="match status" value="1"/>
</dbReference>
<dbReference type="InterPro" id="IPR050245">
    <property type="entry name" value="PrsA_foldase"/>
</dbReference>
<sequence>MKKIVLMGLTILISTNMVACSNKTVAKINDVDVSKEEYKKTEEFLYATGYVEKNEKNSDKVNNDILSFIIDNEVAYQEAQKENIKVKDSDVNEKVEQLKETLENNTSYKEKLESAGITEDFLKEQVKKDLTVAKYKENFIKDIKVTDKEMEAYYNNNKDQFNVKEVKASQILISTLDEDNKEVSKEQKEKLKEKAQSILDKVNNNEDFASLAKKYSDDKNSGKDGGDLGYFAKNEKNIEFTKEVFKLDTNQVSNLIETSYGYHIVKVTDKTTVTKSLEDSKDDIKTKILNEKYTKHIDSLYKKGKITIT</sequence>
<keyword evidence="4 6" id="KW-0697">Rotamase</keyword>
<reference evidence="10" key="1">
    <citation type="submission" date="2022-07" db="EMBL/GenBank/DDBJ databases">
        <title>Enhanced cultured diversity of the mouse gut microbiota enables custom-made synthetic communities.</title>
        <authorList>
            <person name="Afrizal A."/>
        </authorList>
    </citation>
    <scope>NUCLEOTIDE SEQUENCE</scope>
    <source>
        <strain evidence="10">DSM 29186</strain>
    </source>
</reference>
<dbReference type="EC" id="5.2.1.8" evidence="2"/>
<dbReference type="SUPFAM" id="SSF109998">
    <property type="entry name" value="Triger factor/SurA peptide-binding domain-like"/>
    <property type="match status" value="1"/>
</dbReference>
<evidence type="ECO:0000313" key="10">
    <source>
        <dbReference type="EMBL" id="MCR1822893.1"/>
    </source>
</evidence>
<keyword evidence="11" id="KW-1185">Reference proteome</keyword>
<evidence type="ECO:0000256" key="3">
    <source>
        <dbReference type="ARBA" id="ARBA00022729"/>
    </source>
</evidence>
<evidence type="ECO:0000256" key="7">
    <source>
        <dbReference type="SAM" id="Coils"/>
    </source>
</evidence>
<dbReference type="InterPro" id="IPR027304">
    <property type="entry name" value="Trigger_fact/SurA_dom_sf"/>
</dbReference>
<feature type="chain" id="PRO_5040972312" description="peptidylprolyl isomerase" evidence="8">
    <location>
        <begin position="20"/>
        <end position="309"/>
    </location>
</feature>
<name>A0A9X2MB37_9FIRM</name>
<feature type="coiled-coil region" evidence="7">
    <location>
        <begin position="176"/>
        <end position="205"/>
    </location>
</feature>
<dbReference type="PROSITE" id="PS50198">
    <property type="entry name" value="PPIC_PPIASE_2"/>
    <property type="match status" value="1"/>
</dbReference>
<keyword evidence="3 8" id="KW-0732">Signal</keyword>
<dbReference type="Gene3D" id="3.10.50.40">
    <property type="match status" value="1"/>
</dbReference>
<organism evidence="10 11">
    <name type="scientific">Terrisporobacter muris</name>
    <dbReference type="NCBI Taxonomy" id="2963284"/>
    <lineage>
        <taxon>Bacteria</taxon>
        <taxon>Bacillati</taxon>
        <taxon>Bacillota</taxon>
        <taxon>Clostridia</taxon>
        <taxon>Peptostreptococcales</taxon>
        <taxon>Peptostreptococcaceae</taxon>
        <taxon>Terrisporobacter</taxon>
    </lineage>
</organism>
<evidence type="ECO:0000256" key="1">
    <source>
        <dbReference type="ARBA" id="ARBA00000971"/>
    </source>
</evidence>
<comment type="caution">
    <text evidence="10">The sequence shown here is derived from an EMBL/GenBank/DDBJ whole genome shotgun (WGS) entry which is preliminary data.</text>
</comment>
<dbReference type="Proteomes" id="UP001140817">
    <property type="component" value="Unassembled WGS sequence"/>
</dbReference>
<evidence type="ECO:0000256" key="2">
    <source>
        <dbReference type="ARBA" id="ARBA00013194"/>
    </source>
</evidence>
<evidence type="ECO:0000259" key="9">
    <source>
        <dbReference type="PROSITE" id="PS50198"/>
    </source>
</evidence>